<evidence type="ECO:0000313" key="1">
    <source>
        <dbReference type="EMBL" id="RDV14526.1"/>
    </source>
</evidence>
<reference evidence="2" key="1">
    <citation type="submission" date="2018-08" db="EMBL/GenBank/DDBJ databases">
        <authorList>
            <person name="Liu Z.-W."/>
            <person name="Du Z.-J."/>
        </authorList>
    </citation>
    <scope>NUCLEOTIDE SEQUENCE [LARGE SCALE GENOMIC DNA]</scope>
    <source>
        <strain evidence="2">H4X</strain>
    </source>
</reference>
<proteinExistence type="predicted"/>
<accession>A0A3D8LB51</accession>
<organism evidence="1 2">
    <name type="scientific">Pontibacter diazotrophicus</name>
    <dbReference type="NCBI Taxonomy" id="1400979"/>
    <lineage>
        <taxon>Bacteria</taxon>
        <taxon>Pseudomonadati</taxon>
        <taxon>Bacteroidota</taxon>
        <taxon>Cytophagia</taxon>
        <taxon>Cytophagales</taxon>
        <taxon>Hymenobacteraceae</taxon>
        <taxon>Pontibacter</taxon>
    </lineage>
</organism>
<dbReference type="AlphaFoldDB" id="A0A3D8LB51"/>
<comment type="caution">
    <text evidence="1">The sequence shown here is derived from an EMBL/GenBank/DDBJ whole genome shotgun (WGS) entry which is preliminary data.</text>
</comment>
<name>A0A3D8LB51_9BACT</name>
<protein>
    <submittedName>
        <fullName evidence="1">Uncharacterized protein</fullName>
    </submittedName>
</protein>
<dbReference type="EMBL" id="QRGR01000014">
    <property type="protein sequence ID" value="RDV14526.1"/>
    <property type="molecule type" value="Genomic_DNA"/>
</dbReference>
<dbReference type="Proteomes" id="UP000256708">
    <property type="component" value="Unassembled WGS sequence"/>
</dbReference>
<sequence>MIAPPAGEYIQLHSFLSGQGSPSQNLIRIVTGTYSGSAASVNSSYTYEFDEKGYPTLITFYSKASEGFSPRESASETKHTYSCD</sequence>
<keyword evidence="2" id="KW-1185">Reference proteome</keyword>
<gene>
    <name evidence="1" type="ORF">DXT99_14085</name>
</gene>
<evidence type="ECO:0000313" key="2">
    <source>
        <dbReference type="Proteomes" id="UP000256708"/>
    </source>
</evidence>